<feature type="transmembrane region" description="Helical" evidence="1">
    <location>
        <begin position="99"/>
        <end position="124"/>
    </location>
</feature>
<evidence type="ECO:0000256" key="1">
    <source>
        <dbReference type="SAM" id="Phobius"/>
    </source>
</evidence>
<feature type="transmembrane region" description="Helical" evidence="1">
    <location>
        <begin position="44"/>
        <end position="66"/>
    </location>
</feature>
<name>A0ABV5JQ88_9ACTN</name>
<evidence type="ECO:0000313" key="2">
    <source>
        <dbReference type="EMBL" id="MFB9259869.1"/>
    </source>
</evidence>
<keyword evidence="1" id="KW-0812">Transmembrane</keyword>
<organism evidence="2 3">
    <name type="scientific">Dietzia aerolata</name>
    <dbReference type="NCBI Taxonomy" id="595984"/>
    <lineage>
        <taxon>Bacteria</taxon>
        <taxon>Bacillati</taxon>
        <taxon>Actinomycetota</taxon>
        <taxon>Actinomycetes</taxon>
        <taxon>Mycobacteriales</taxon>
        <taxon>Dietziaceae</taxon>
        <taxon>Dietzia</taxon>
    </lineage>
</organism>
<feature type="transmembrane region" description="Helical" evidence="1">
    <location>
        <begin position="17"/>
        <end position="38"/>
    </location>
</feature>
<proteinExistence type="predicted"/>
<reference evidence="2 3" key="1">
    <citation type="submission" date="2024-09" db="EMBL/GenBank/DDBJ databases">
        <authorList>
            <person name="Sun Q."/>
            <person name="Mori K."/>
        </authorList>
    </citation>
    <scope>NUCLEOTIDE SEQUENCE [LARGE SCALE GENOMIC DNA]</scope>
    <source>
        <strain evidence="2 3">CCM 7659</strain>
    </source>
</reference>
<keyword evidence="3" id="KW-1185">Reference proteome</keyword>
<protein>
    <submittedName>
        <fullName evidence="2">Uncharacterized protein</fullName>
    </submittedName>
</protein>
<gene>
    <name evidence="2" type="ORF">ACFFVD_08650</name>
</gene>
<accession>A0ABV5JQ88</accession>
<feature type="transmembrane region" description="Helical" evidence="1">
    <location>
        <begin position="238"/>
        <end position="258"/>
    </location>
</feature>
<feature type="transmembrane region" description="Helical" evidence="1">
    <location>
        <begin position="144"/>
        <end position="167"/>
    </location>
</feature>
<evidence type="ECO:0000313" key="3">
    <source>
        <dbReference type="Proteomes" id="UP001589700"/>
    </source>
</evidence>
<comment type="caution">
    <text evidence="2">The sequence shown here is derived from an EMBL/GenBank/DDBJ whole genome shotgun (WGS) entry which is preliminary data.</text>
</comment>
<keyword evidence="1" id="KW-1133">Transmembrane helix</keyword>
<dbReference type="RefSeq" id="WP_182631906.1">
    <property type="nucleotide sequence ID" value="NZ_JAALDM010000097.1"/>
</dbReference>
<dbReference type="EMBL" id="JBHMDY010000004">
    <property type="protein sequence ID" value="MFB9259869.1"/>
    <property type="molecule type" value="Genomic_DNA"/>
</dbReference>
<dbReference type="PROSITE" id="PS51257">
    <property type="entry name" value="PROKAR_LIPOPROTEIN"/>
    <property type="match status" value="1"/>
</dbReference>
<keyword evidence="1" id="KW-0472">Membrane</keyword>
<sequence length="268" mass="28791">MTSTLLKHEWLRTRAPLGALFGIIALVVLLGCLLLPLGSILATFGLIVAVGAAILLVPAAQFLLTADFWRSGFGRTGYFTQSLPVKGGTVFRAKLGWNVIASLAALVWAVVLGLVIRQVAVWSLDAAPPGPRELWQQATDAMPAWMLLALALLFLAYIVVWPIFYYFSVSIGHEKRFAGLGAGGPIVVFVGVYLAVQVVTFLGLLVIPFGIGMDGNQLGVIPFHLLDEMTVGTSSSDVMPLGVVVVLVIAAVCLWRSVRSWNHKIALR</sequence>
<dbReference type="Proteomes" id="UP001589700">
    <property type="component" value="Unassembled WGS sequence"/>
</dbReference>